<name>A0A183S9T1_SCHSO</name>
<protein>
    <submittedName>
        <fullName evidence="1 3">Uncharacterized protein</fullName>
    </submittedName>
</protein>
<organism evidence="3">
    <name type="scientific">Schistocephalus solidus</name>
    <name type="common">Tapeworm</name>
    <dbReference type="NCBI Taxonomy" id="70667"/>
    <lineage>
        <taxon>Eukaryota</taxon>
        <taxon>Metazoa</taxon>
        <taxon>Spiralia</taxon>
        <taxon>Lophotrochozoa</taxon>
        <taxon>Platyhelminthes</taxon>
        <taxon>Cestoda</taxon>
        <taxon>Eucestoda</taxon>
        <taxon>Diphyllobothriidea</taxon>
        <taxon>Diphyllobothriidae</taxon>
        <taxon>Schistocephalus</taxon>
    </lineage>
</organism>
<dbReference type="EMBL" id="UYSU01001189">
    <property type="protein sequence ID" value="VDL86638.1"/>
    <property type="molecule type" value="Genomic_DNA"/>
</dbReference>
<reference evidence="1 2" key="2">
    <citation type="submission" date="2018-11" db="EMBL/GenBank/DDBJ databases">
        <authorList>
            <consortium name="Pathogen Informatics"/>
        </authorList>
    </citation>
    <scope>NUCLEOTIDE SEQUENCE [LARGE SCALE GENOMIC DNA]</scope>
    <source>
        <strain evidence="1 2">NST_G2</strain>
    </source>
</reference>
<keyword evidence="2" id="KW-1185">Reference proteome</keyword>
<gene>
    <name evidence="1" type="ORF">SSLN_LOCUS979</name>
</gene>
<evidence type="ECO:0000313" key="1">
    <source>
        <dbReference type="EMBL" id="VDL86638.1"/>
    </source>
</evidence>
<dbReference type="WBParaSite" id="SSLN_0000101901-mRNA-1">
    <property type="protein sequence ID" value="SSLN_0000101901-mRNA-1"/>
    <property type="gene ID" value="SSLN_0000101901"/>
</dbReference>
<dbReference type="Proteomes" id="UP000275846">
    <property type="component" value="Unassembled WGS sequence"/>
</dbReference>
<proteinExistence type="predicted"/>
<evidence type="ECO:0000313" key="2">
    <source>
        <dbReference type="Proteomes" id="UP000275846"/>
    </source>
</evidence>
<evidence type="ECO:0000313" key="3">
    <source>
        <dbReference type="WBParaSite" id="SSLN_0000101901-mRNA-1"/>
    </source>
</evidence>
<reference evidence="3" key="1">
    <citation type="submission" date="2016-06" db="UniProtKB">
        <authorList>
            <consortium name="WormBaseParasite"/>
        </authorList>
    </citation>
    <scope>IDENTIFICATION</scope>
</reference>
<dbReference type="AlphaFoldDB" id="A0A183S9T1"/>
<sequence length="163" mass="17241">MSTVCSTEGSECSCGRLQLVPTLTSASSKLVLPSGHTPGNHHDRRAKPGEGLRCCVCLHTWYVCSLPPALSPLPSSHSPHYSSQPTLLSPPTSTPSSPLALLSSSLSLSCSSPLPSMLPFPLSAFPSPILSHIFPLSLLLTFTLTSPPLLLPSSSTVEKVQWR</sequence>
<accession>A0A183S9T1</accession>